<dbReference type="Pfam" id="PF00583">
    <property type="entry name" value="Acetyltransf_1"/>
    <property type="match status" value="1"/>
</dbReference>
<comment type="caution">
    <text evidence="2">The sequence shown here is derived from an EMBL/GenBank/DDBJ whole genome shotgun (WGS) entry which is preliminary data.</text>
</comment>
<accession>A0A084U416</accession>
<dbReference type="AlphaFoldDB" id="A0A084U416"/>
<dbReference type="EMBL" id="AWQU01000071">
    <property type="protein sequence ID" value="KFB07702.1"/>
    <property type="molecule type" value="Genomic_DNA"/>
</dbReference>
<dbReference type="PROSITE" id="PS51186">
    <property type="entry name" value="GNAT"/>
    <property type="match status" value="1"/>
</dbReference>
<sequence length="166" mass="19160">MNRHFEFVKAQIQCKESIFNILDKAKKFQKINNINQWNDDYPKIDHVINDINNGKAYVMKLSGMVAATVSLSFINIDTLKNQNDNNSMMINRLAVDVDLNIRGLGSKIMTFIEEIAIEKGAEYLVASTHKTNYIMQKLFAKCDFLFSKTHTDKFSSGEYLYFVKKL</sequence>
<dbReference type="GeneID" id="96866528"/>
<keyword evidence="2" id="KW-0808">Transferase</keyword>
<evidence type="ECO:0000259" key="1">
    <source>
        <dbReference type="PROSITE" id="PS51186"/>
    </source>
</evidence>
<dbReference type="Gene3D" id="3.40.630.30">
    <property type="match status" value="1"/>
</dbReference>
<dbReference type="GO" id="GO:0016747">
    <property type="term" value="F:acyltransferase activity, transferring groups other than amino-acyl groups"/>
    <property type="evidence" value="ECO:0007669"/>
    <property type="project" value="InterPro"/>
</dbReference>
<feature type="domain" description="N-acetyltransferase" evidence="1">
    <location>
        <begin position="5"/>
        <end position="166"/>
    </location>
</feature>
<organism evidence="2 3">
    <name type="scientific">Malacoplasma iowae DK-CPA</name>
    <dbReference type="NCBI Taxonomy" id="1394179"/>
    <lineage>
        <taxon>Bacteria</taxon>
        <taxon>Bacillati</taxon>
        <taxon>Mycoplasmatota</taxon>
        <taxon>Mycoplasmoidales</taxon>
        <taxon>Mycoplasmoidaceae</taxon>
        <taxon>Malacoplasma</taxon>
    </lineage>
</organism>
<dbReference type="InterPro" id="IPR000182">
    <property type="entry name" value="GNAT_dom"/>
</dbReference>
<reference evidence="2 3" key="1">
    <citation type="journal article" date="2014" name="PLoS ONE">
        <title>Reduction of Hydrogen Peroxide Accumulation and Toxicity by a Catalase from Mycoplasma iowae.</title>
        <authorList>
            <person name="Pritchard R.E."/>
            <person name="Prassinos A.J."/>
            <person name="Osborne J.D."/>
            <person name="Raviv Z."/>
            <person name="Balish M.F."/>
        </authorList>
    </citation>
    <scope>NUCLEOTIDE SEQUENCE [LARGE SCALE GENOMIC DNA]</scope>
    <source>
        <strain evidence="2 3">DK-CPA</strain>
    </source>
</reference>
<protein>
    <submittedName>
        <fullName evidence="2">Acetyltransferase, GNAT family</fullName>
    </submittedName>
</protein>
<dbReference type="CDD" id="cd04301">
    <property type="entry name" value="NAT_SF"/>
    <property type="match status" value="1"/>
</dbReference>
<proteinExistence type="predicted"/>
<keyword evidence="3" id="KW-1185">Reference proteome</keyword>
<gene>
    <name evidence="2" type="ORF">P271_554</name>
</gene>
<dbReference type="SUPFAM" id="SSF55729">
    <property type="entry name" value="Acyl-CoA N-acyltransferases (Nat)"/>
    <property type="match status" value="1"/>
</dbReference>
<dbReference type="Proteomes" id="UP000028523">
    <property type="component" value="Unassembled WGS sequence"/>
</dbReference>
<dbReference type="RefSeq" id="WP_004025124.1">
    <property type="nucleotide sequence ID" value="NZ_AWQU01000071.1"/>
</dbReference>
<name>A0A084U416_MALIO</name>
<evidence type="ECO:0000313" key="2">
    <source>
        <dbReference type="EMBL" id="KFB07702.1"/>
    </source>
</evidence>
<evidence type="ECO:0000313" key="3">
    <source>
        <dbReference type="Proteomes" id="UP000028523"/>
    </source>
</evidence>
<dbReference type="InterPro" id="IPR016181">
    <property type="entry name" value="Acyl_CoA_acyltransferase"/>
</dbReference>